<dbReference type="KEGG" id="kne:92178397"/>
<comment type="caution">
    <text evidence="2">The sequence shown here is derived from an EMBL/GenBank/DDBJ whole genome shotgun (WGS) entry which is preliminary data.</text>
</comment>
<evidence type="ECO:0000313" key="2">
    <source>
        <dbReference type="EMBL" id="KAK8865988.1"/>
    </source>
</evidence>
<feature type="compositionally biased region" description="Low complexity" evidence="1">
    <location>
        <begin position="283"/>
        <end position="300"/>
    </location>
</feature>
<dbReference type="GeneID" id="92178397"/>
<accession>A0AAW0Z501</accession>
<feature type="compositionally biased region" description="Low complexity" evidence="1">
    <location>
        <begin position="949"/>
        <end position="966"/>
    </location>
</feature>
<dbReference type="Proteomes" id="UP001388673">
    <property type="component" value="Unassembled WGS sequence"/>
</dbReference>
<feature type="compositionally biased region" description="Gly residues" evidence="1">
    <location>
        <begin position="1037"/>
        <end position="1046"/>
    </location>
</feature>
<feature type="compositionally biased region" description="Low complexity" evidence="1">
    <location>
        <begin position="16"/>
        <end position="32"/>
    </location>
</feature>
<feature type="compositionally biased region" description="Polar residues" evidence="1">
    <location>
        <begin position="464"/>
        <end position="493"/>
    </location>
</feature>
<feature type="compositionally biased region" description="Polar residues" evidence="1">
    <location>
        <begin position="62"/>
        <end position="72"/>
    </location>
</feature>
<feature type="compositionally biased region" description="Basic and acidic residues" evidence="1">
    <location>
        <begin position="176"/>
        <end position="187"/>
    </location>
</feature>
<reference evidence="2 3" key="1">
    <citation type="journal article" date="2024" name="bioRxiv">
        <title>Comparative genomics of Cryptococcus and Kwoniella reveals pathogenesis evolution and contrasting karyotype dynamics via intercentromeric recombination or chromosome fusion.</title>
        <authorList>
            <person name="Coelho M.A."/>
            <person name="David-Palma M."/>
            <person name="Shea T."/>
            <person name="Bowers K."/>
            <person name="McGinley-Smith S."/>
            <person name="Mohammad A.W."/>
            <person name="Gnirke A."/>
            <person name="Yurkov A.M."/>
            <person name="Nowrousian M."/>
            <person name="Sun S."/>
            <person name="Cuomo C.A."/>
            <person name="Heitman J."/>
        </authorList>
    </citation>
    <scope>NUCLEOTIDE SEQUENCE [LARGE SCALE GENOMIC DNA]</scope>
    <source>
        <strain evidence="2 3">CBS 13917</strain>
    </source>
</reference>
<feature type="compositionally biased region" description="Basic and acidic residues" evidence="1">
    <location>
        <begin position="723"/>
        <end position="744"/>
    </location>
</feature>
<feature type="compositionally biased region" description="Polar residues" evidence="1">
    <location>
        <begin position="1077"/>
        <end position="1088"/>
    </location>
</feature>
<feature type="compositionally biased region" description="Polar residues" evidence="1">
    <location>
        <begin position="571"/>
        <end position="588"/>
    </location>
</feature>
<keyword evidence="3" id="KW-1185">Reference proteome</keyword>
<feature type="compositionally biased region" description="Polar residues" evidence="1">
    <location>
        <begin position="1124"/>
        <end position="1145"/>
    </location>
</feature>
<feature type="compositionally biased region" description="Basic and acidic residues" evidence="1">
    <location>
        <begin position="1256"/>
        <end position="1277"/>
    </location>
</feature>
<evidence type="ECO:0000313" key="3">
    <source>
        <dbReference type="Proteomes" id="UP001388673"/>
    </source>
</evidence>
<feature type="compositionally biased region" description="Polar residues" evidence="1">
    <location>
        <begin position="816"/>
        <end position="825"/>
    </location>
</feature>
<feature type="compositionally biased region" description="Low complexity" evidence="1">
    <location>
        <begin position="41"/>
        <end position="54"/>
    </location>
</feature>
<feature type="compositionally biased region" description="Low complexity" evidence="1">
    <location>
        <begin position="255"/>
        <end position="270"/>
    </location>
</feature>
<feature type="region of interest" description="Disordered" evidence="1">
    <location>
        <begin position="447"/>
        <end position="698"/>
    </location>
</feature>
<feature type="compositionally biased region" description="Polar residues" evidence="1">
    <location>
        <begin position="597"/>
        <end position="616"/>
    </location>
</feature>
<feature type="compositionally biased region" description="Basic and acidic residues" evidence="1">
    <location>
        <begin position="620"/>
        <end position="658"/>
    </location>
</feature>
<feature type="compositionally biased region" description="Polar residues" evidence="1">
    <location>
        <begin position="317"/>
        <end position="330"/>
    </location>
</feature>
<dbReference type="EMBL" id="JBCAWK010000002">
    <property type="protein sequence ID" value="KAK8865988.1"/>
    <property type="molecule type" value="Genomic_DNA"/>
</dbReference>
<feature type="compositionally biased region" description="Polar residues" evidence="1">
    <location>
        <begin position="1"/>
        <end position="15"/>
    </location>
</feature>
<feature type="compositionally biased region" description="Basic and acidic residues" evidence="1">
    <location>
        <begin position="450"/>
        <end position="460"/>
    </location>
</feature>
<feature type="compositionally biased region" description="Basic and acidic residues" evidence="1">
    <location>
        <begin position="134"/>
        <end position="150"/>
    </location>
</feature>
<feature type="compositionally biased region" description="Polar residues" evidence="1">
    <location>
        <begin position="967"/>
        <end position="976"/>
    </location>
</feature>
<feature type="compositionally biased region" description="Polar residues" evidence="1">
    <location>
        <begin position="354"/>
        <end position="374"/>
    </location>
</feature>
<feature type="compositionally biased region" description="Basic and acidic residues" evidence="1">
    <location>
        <begin position="779"/>
        <end position="789"/>
    </location>
</feature>
<feature type="region of interest" description="Disordered" evidence="1">
    <location>
        <begin position="1"/>
        <end position="415"/>
    </location>
</feature>
<protein>
    <submittedName>
        <fullName evidence="2">Uncharacterized protein</fullName>
    </submittedName>
</protein>
<evidence type="ECO:0000256" key="1">
    <source>
        <dbReference type="SAM" id="MobiDB-lite"/>
    </source>
</evidence>
<proteinExistence type="predicted"/>
<sequence length="1287" mass="138304">MPSPSRLDSPSAQEQTGDLSGYSLSSTSTSTSTKERGSPEASSSASSTQTQTQSLQVVPQRPSLTSTSQPPSANYLGTLPSQPDSTDHDHPDDHARDSTLGLGGGAGRKGPPHDLLMSTGFASVKVGLGSPKLDFGRRDWAGGYMTRRDGSNASDHSGMNGGENGRGSPDHTPVIIEDRDGREEAFTRLRNGMVDRISGLPSPPGTESDIAIPPSEAKAKLKETSPAQIAQSSLRRPSPPRQRHSSGTFPQLVTSVQSASGSSSSRTIDSPQLHAQGLRPKHSPSISRSSPSSSAAPATSLNGDARPLSRMRHGTKSPGNDTSSDSQNGAISHDVAPSQQNGPPSSAHGVSPHSRLSTPERTSTSTLPPVSSGLSKLDRSRTSRTSSGSGLRSEEEDTGQDTLPRRASHGSELDERIREAEECILQASSNRIRRSTELEERATLVKAAVRRHDSYSRARDSPGILSSTNLRRSATLSSANANGHVQAEAQSDLPSHRANGAHDVQGEEDDRERSGGSGSGSSRRRKALPTDFRHGGLFTPSPQKPYSNQIPDERIQSSRSARLRHFIDSPTDYSTSSPIPNRFSSTSRLSREVEQIASPSRTSGSNVEGLPRSSSMIGMRDGETSEYGRRDWGQSKTGPPRDRNDLDYRGLPRERYRAESVIGGVLDGDPDHTRSITGSARSEREQKRRDISTMVSERDLASASRLRLAPIAPGDSVSAVGTKSDRGNNKDPLDVVRRLEEQRAQSRQRWSQMPRPATSMSSMRDVYNNPPRSAPIDGIKQRRSAEHDTSLSPSTGRGPSSVIGHRGPTTEPRPMRSSTSLGGRSTATLDFPSASSEHGRLLFEAFRALELRVGYDVIAAQPEMVRTLHSATRTSETINTAVQSAIRLASQIAVIAQMEESAGLRDEHTKLNFLLREAGRASDQNVRDITRIMLDLPKLLSEGSRMAQTSSTGSSRSRRSQSNATSLYSPLQPNLTSEERARRWQPTSPSATYANGLGISPLPGRWSLDTPRRTFDVLRPATSVGESASPLSSRYARGGGGGGGVPGSTVSSLMSKVRAMTPRKQHTLPPKPDLATIEQSPPQPQYDNNAPPPSASPPPISARTSSVSRSLERPMRNVLKKKASTASTNTIRGGSNFLPSTSRPRATTAISQVTAGDLHHGLGLRRSKSPPDEATSIASLKTFEDDPPSPMSRFSYTSHPRDVQEEAEEEGYITGEGGEQESHETDAVSMLEQRLVNAAKAREEGVVSMKSQTRTHKGEDGGSEEEHKRPSLSDRFRASLRKGVGSS</sequence>
<dbReference type="RefSeq" id="XP_066805467.1">
    <property type="nucleotide sequence ID" value="XM_066944266.1"/>
</dbReference>
<feature type="compositionally biased region" description="Polar residues" evidence="1">
    <location>
        <begin position="540"/>
        <end position="550"/>
    </location>
</feature>
<gene>
    <name evidence="2" type="ORF">IAR55_001138</name>
</gene>
<name>A0AAW0Z501_9TREE</name>
<organism evidence="2 3">
    <name type="scientific">Kwoniella newhampshirensis</name>
    <dbReference type="NCBI Taxonomy" id="1651941"/>
    <lineage>
        <taxon>Eukaryota</taxon>
        <taxon>Fungi</taxon>
        <taxon>Dikarya</taxon>
        <taxon>Basidiomycota</taxon>
        <taxon>Agaricomycotina</taxon>
        <taxon>Tremellomycetes</taxon>
        <taxon>Tremellales</taxon>
        <taxon>Cryptococcaceae</taxon>
        <taxon>Kwoniella</taxon>
    </lineage>
</organism>
<feature type="region of interest" description="Disordered" evidence="1">
    <location>
        <begin position="1020"/>
        <end position="1145"/>
    </location>
</feature>
<feature type="region of interest" description="Disordered" evidence="1">
    <location>
        <begin position="714"/>
        <end position="825"/>
    </location>
</feature>
<feature type="region of interest" description="Disordered" evidence="1">
    <location>
        <begin position="1157"/>
        <end position="1287"/>
    </location>
</feature>
<feature type="compositionally biased region" description="Basic and acidic residues" evidence="1">
    <location>
        <begin position="85"/>
        <end position="97"/>
    </location>
</feature>
<feature type="compositionally biased region" description="Basic and acidic residues" evidence="1">
    <location>
        <begin position="681"/>
        <end position="698"/>
    </location>
</feature>
<feature type="region of interest" description="Disordered" evidence="1">
    <location>
        <begin position="943"/>
        <end position="1006"/>
    </location>
</feature>
<feature type="compositionally biased region" description="Pro residues" evidence="1">
    <location>
        <begin position="1090"/>
        <end position="1100"/>
    </location>
</feature>